<dbReference type="InterPro" id="IPR058163">
    <property type="entry name" value="LysR-type_TF_proteobact-type"/>
</dbReference>
<dbReference type="EMBL" id="CP087781">
    <property type="protein sequence ID" value="UZA52148.1"/>
    <property type="molecule type" value="Genomic_DNA"/>
</dbReference>
<dbReference type="GeneID" id="77187743"/>
<dbReference type="GO" id="GO:0003700">
    <property type="term" value="F:DNA-binding transcription factor activity"/>
    <property type="evidence" value="ECO:0007669"/>
    <property type="project" value="TreeGrafter"/>
</dbReference>
<dbReference type="Pfam" id="PF03466">
    <property type="entry name" value="LysR_substrate"/>
    <property type="match status" value="1"/>
</dbReference>
<dbReference type="AlphaFoldDB" id="A0AAQ2SZ59"/>
<proteinExistence type="inferred from homology"/>
<keyword evidence="6" id="KW-1185">Reference proteome</keyword>
<accession>A0AAQ2SZ59</accession>
<gene>
    <name evidence="3" type="ORF">LP092_11950</name>
    <name evidence="4" type="ORF">LP129_03070</name>
</gene>
<sequence>MTERILDLSLDGIDVVFRIGNLHGEHFIAKKVATLGTKWVAHPELLARFGTPSTLKELKNFPIATWAKNGENEVVIQMNKEKIALPFLFASNDASAVEYMVLEGQAIGQISDCTANEWIKDKRVVEILPELKKPNYDLFMLYASQRYPSAIVRVFVEFVLGKIQAA</sequence>
<organism evidence="4 5">
    <name type="scientific">Moraxella bovis</name>
    <dbReference type="NCBI Taxonomy" id="476"/>
    <lineage>
        <taxon>Bacteria</taxon>
        <taxon>Pseudomonadati</taxon>
        <taxon>Pseudomonadota</taxon>
        <taxon>Gammaproteobacteria</taxon>
        <taxon>Moraxellales</taxon>
        <taxon>Moraxellaceae</taxon>
        <taxon>Moraxella</taxon>
    </lineage>
</organism>
<comment type="similarity">
    <text evidence="1">Belongs to the LysR transcriptional regulatory family.</text>
</comment>
<evidence type="ECO:0000313" key="5">
    <source>
        <dbReference type="Proteomes" id="UP001163283"/>
    </source>
</evidence>
<evidence type="ECO:0000259" key="2">
    <source>
        <dbReference type="Pfam" id="PF03466"/>
    </source>
</evidence>
<feature type="domain" description="LysR substrate-binding" evidence="2">
    <location>
        <begin position="2"/>
        <end position="160"/>
    </location>
</feature>
<dbReference type="InterPro" id="IPR005119">
    <property type="entry name" value="LysR_subst-bd"/>
</dbReference>
<dbReference type="Proteomes" id="UP001163283">
    <property type="component" value="Chromosome"/>
</dbReference>
<evidence type="ECO:0000256" key="1">
    <source>
        <dbReference type="ARBA" id="ARBA00009437"/>
    </source>
</evidence>
<dbReference type="GO" id="GO:0043565">
    <property type="term" value="F:sequence-specific DNA binding"/>
    <property type="evidence" value="ECO:0007669"/>
    <property type="project" value="TreeGrafter"/>
</dbReference>
<evidence type="ECO:0000313" key="4">
    <source>
        <dbReference type="EMBL" id="UZA52148.1"/>
    </source>
</evidence>
<dbReference type="PANTHER" id="PTHR30537">
    <property type="entry name" value="HTH-TYPE TRANSCRIPTIONAL REGULATOR"/>
    <property type="match status" value="1"/>
</dbReference>
<dbReference type="GO" id="GO:0006351">
    <property type="term" value="P:DNA-templated transcription"/>
    <property type="evidence" value="ECO:0007669"/>
    <property type="project" value="TreeGrafter"/>
</dbReference>
<dbReference type="RefSeq" id="WP_208624072.1">
    <property type="nucleotide sequence ID" value="NZ_CP030241.1"/>
</dbReference>
<protein>
    <submittedName>
        <fullName evidence="4">LysR substrate-binding domain-containing protein</fullName>
    </submittedName>
</protein>
<reference evidence="4 5" key="1">
    <citation type="journal article" date="2022" name="BMC Microbiol.">
        <title>Whole genome sequencing of Moraxella bovis strains from North America reveals two genotypes with different genetic determinants.</title>
        <authorList>
            <person name="Wynn E.L."/>
            <person name="Hille M.M."/>
            <person name="Loy J.D."/>
            <person name="Schuller G."/>
            <person name="Kuhn K.L."/>
            <person name="Dickey A.M."/>
            <person name="Bono J.L."/>
            <person name="Clawson M.L."/>
        </authorList>
    </citation>
    <scope>NUCLEOTIDE SEQUENCE [LARGE SCALE GENOMIC DNA]</scope>
    <source>
        <strain evidence="3">SAM102599</strain>
        <strain evidence="4 5">SAM57978</strain>
    </source>
</reference>
<evidence type="ECO:0000313" key="3">
    <source>
        <dbReference type="EMBL" id="UZA02655.1"/>
    </source>
</evidence>
<dbReference type="PANTHER" id="PTHR30537:SF5">
    <property type="entry name" value="HTH-TYPE TRANSCRIPTIONAL ACTIVATOR TTDR-RELATED"/>
    <property type="match status" value="1"/>
</dbReference>
<dbReference type="Gene3D" id="3.40.190.290">
    <property type="match status" value="1"/>
</dbReference>
<dbReference type="Proteomes" id="UP001163632">
    <property type="component" value="Chromosome"/>
</dbReference>
<name>A0AAQ2SZ59_MORBO</name>
<evidence type="ECO:0000313" key="6">
    <source>
        <dbReference type="Proteomes" id="UP001163632"/>
    </source>
</evidence>
<dbReference type="SUPFAM" id="SSF53850">
    <property type="entry name" value="Periplasmic binding protein-like II"/>
    <property type="match status" value="1"/>
</dbReference>
<dbReference type="EMBL" id="CP087830">
    <property type="protein sequence ID" value="UZA02655.1"/>
    <property type="molecule type" value="Genomic_DNA"/>
</dbReference>